<keyword evidence="2" id="KW-1185">Reference proteome</keyword>
<evidence type="ECO:0000313" key="1">
    <source>
        <dbReference type="EMBL" id="APR05834.1"/>
    </source>
</evidence>
<reference evidence="1 2" key="1">
    <citation type="submission" date="2016-12" db="EMBL/GenBank/DDBJ databases">
        <title>Complete genome sequence of Thauera chlorobenzoica, a Betaproteobacterium degrading haloaromatics anaerobically to CO2 and halides.</title>
        <authorList>
            <person name="Goris T."/>
            <person name="Mergelsberg M."/>
            <person name="Boll M."/>
        </authorList>
    </citation>
    <scope>NUCLEOTIDE SEQUENCE [LARGE SCALE GENOMIC DNA]</scope>
    <source>
        <strain evidence="1 2">3CB1</strain>
    </source>
</reference>
<dbReference type="STRING" id="96773.Tchl_3019"/>
<accession>A0A1L6FFX8</accession>
<name>A0A1L6FFX8_9RHOO</name>
<dbReference type="AlphaFoldDB" id="A0A1L6FFX8"/>
<sequence>MENNMSKINDSKIGKLQVAYVLNTSVSIPRSMLPKSRAFRRGGAIFPGGGNVIVIAKPAKRKTKAK</sequence>
<dbReference type="Proteomes" id="UP000185739">
    <property type="component" value="Chromosome"/>
</dbReference>
<evidence type="ECO:0000313" key="2">
    <source>
        <dbReference type="Proteomes" id="UP000185739"/>
    </source>
</evidence>
<dbReference type="EMBL" id="CP018839">
    <property type="protein sequence ID" value="APR05834.1"/>
    <property type="molecule type" value="Genomic_DNA"/>
</dbReference>
<organism evidence="1 2">
    <name type="scientific">Thauera chlorobenzoica</name>
    <dbReference type="NCBI Taxonomy" id="96773"/>
    <lineage>
        <taxon>Bacteria</taxon>
        <taxon>Pseudomonadati</taxon>
        <taxon>Pseudomonadota</taxon>
        <taxon>Betaproteobacteria</taxon>
        <taxon>Rhodocyclales</taxon>
        <taxon>Zoogloeaceae</taxon>
        <taxon>Thauera</taxon>
    </lineage>
</organism>
<protein>
    <submittedName>
        <fullName evidence="1">Uncharacterized protein</fullName>
    </submittedName>
</protein>
<gene>
    <name evidence="1" type="ORF">Tchl_3019</name>
</gene>
<dbReference type="KEGG" id="tcl:Tchl_3019"/>
<proteinExistence type="predicted"/>